<protein>
    <submittedName>
        <fullName evidence="3">Cbb3-type cytochrome oxidase subunit 1</fullName>
    </submittedName>
</protein>
<evidence type="ECO:0000256" key="2">
    <source>
        <dbReference type="SAM" id="Phobius"/>
    </source>
</evidence>
<evidence type="ECO:0000313" key="3">
    <source>
        <dbReference type="EMBL" id="MDR6892325.1"/>
    </source>
</evidence>
<evidence type="ECO:0000313" key="4">
    <source>
        <dbReference type="Proteomes" id="UP001247307"/>
    </source>
</evidence>
<accession>A0AAE3YHJ4</accession>
<dbReference type="Proteomes" id="UP001247307">
    <property type="component" value="Unassembled WGS sequence"/>
</dbReference>
<name>A0AAE3YHJ4_9MICC</name>
<comment type="caution">
    <text evidence="3">The sequence shown here is derived from an EMBL/GenBank/DDBJ whole genome shotgun (WGS) entry which is preliminary data.</text>
</comment>
<dbReference type="RefSeq" id="WP_309851155.1">
    <property type="nucleotide sequence ID" value="NZ_BAAAIU010000003.1"/>
</dbReference>
<proteinExistence type="predicted"/>
<organism evidence="3 4">
    <name type="scientific">Falsarthrobacter nasiphocae</name>
    <dbReference type="NCBI Taxonomy" id="189863"/>
    <lineage>
        <taxon>Bacteria</taxon>
        <taxon>Bacillati</taxon>
        <taxon>Actinomycetota</taxon>
        <taxon>Actinomycetes</taxon>
        <taxon>Micrococcales</taxon>
        <taxon>Micrococcaceae</taxon>
        <taxon>Falsarthrobacter</taxon>
    </lineage>
</organism>
<keyword evidence="4" id="KW-1185">Reference proteome</keyword>
<keyword evidence="2" id="KW-0472">Membrane</keyword>
<feature type="compositionally biased region" description="Basic and acidic residues" evidence="1">
    <location>
        <begin position="119"/>
        <end position="128"/>
    </location>
</feature>
<dbReference type="AlphaFoldDB" id="A0AAE3YHJ4"/>
<keyword evidence="2" id="KW-0812">Transmembrane</keyword>
<feature type="region of interest" description="Disordered" evidence="1">
    <location>
        <begin position="88"/>
        <end position="128"/>
    </location>
</feature>
<dbReference type="EMBL" id="JAVDUI010000001">
    <property type="protein sequence ID" value="MDR6892325.1"/>
    <property type="molecule type" value="Genomic_DNA"/>
</dbReference>
<feature type="compositionally biased region" description="Acidic residues" evidence="1">
    <location>
        <begin position="95"/>
        <end position="104"/>
    </location>
</feature>
<sequence length="128" mass="13313">MPTEQTQPFALDATRRTAPRILAFVVLGAVLGIVVALVCAVVAPGSEEYTRVSAFGYLAMLFAMVGAGLGGIAGLVIDRVSRTRTEAVRLRPVEDSEEADDDAAGADVNPAEPAAEAPQPREPHTPAS</sequence>
<keyword evidence="2" id="KW-1133">Transmembrane helix</keyword>
<feature type="transmembrane region" description="Helical" evidence="2">
    <location>
        <begin position="55"/>
        <end position="77"/>
    </location>
</feature>
<feature type="compositionally biased region" description="Low complexity" evidence="1">
    <location>
        <begin position="105"/>
        <end position="118"/>
    </location>
</feature>
<evidence type="ECO:0000256" key="1">
    <source>
        <dbReference type="SAM" id="MobiDB-lite"/>
    </source>
</evidence>
<reference evidence="3" key="1">
    <citation type="submission" date="2023-07" db="EMBL/GenBank/DDBJ databases">
        <title>Sequencing the genomes of 1000 actinobacteria strains.</title>
        <authorList>
            <person name="Klenk H.-P."/>
        </authorList>
    </citation>
    <scope>NUCLEOTIDE SEQUENCE</scope>
    <source>
        <strain evidence="3">DSM 13988</strain>
    </source>
</reference>
<feature type="transmembrane region" description="Helical" evidence="2">
    <location>
        <begin position="21"/>
        <end position="43"/>
    </location>
</feature>
<gene>
    <name evidence="3" type="ORF">J2S35_001265</name>
</gene>